<dbReference type="InterPro" id="IPR036397">
    <property type="entry name" value="RNaseH_sf"/>
</dbReference>
<dbReference type="Proteomes" id="UP000006820">
    <property type="component" value="Chromosome"/>
</dbReference>
<accession>Q5YRA3</accession>
<keyword evidence="2" id="KW-1185">Reference proteome</keyword>
<dbReference type="EMBL" id="AP006618">
    <property type="protein sequence ID" value="BAD59288.1"/>
    <property type="molecule type" value="Genomic_DNA"/>
</dbReference>
<dbReference type="InterPro" id="IPR012337">
    <property type="entry name" value="RNaseH-like_sf"/>
</dbReference>
<proteinExistence type="predicted"/>
<gene>
    <name evidence="1" type="ordered locus">NFA_44370</name>
</gene>
<dbReference type="STRING" id="247156.NFA_44370"/>
<name>Q5YRA3_NOCFA</name>
<dbReference type="eggNOG" id="COG2801">
    <property type="taxonomic scope" value="Bacteria"/>
</dbReference>
<dbReference type="Gene3D" id="3.30.420.10">
    <property type="entry name" value="Ribonuclease H-like superfamily/Ribonuclease H"/>
    <property type="match status" value="1"/>
</dbReference>
<dbReference type="HOGENOM" id="CLU_2570385_0_0_11"/>
<protein>
    <submittedName>
        <fullName evidence="1">Putative transposase</fullName>
    </submittedName>
</protein>
<dbReference type="AlphaFoldDB" id="Q5YRA3"/>
<reference evidence="1 2" key="1">
    <citation type="journal article" date="2004" name="Proc. Natl. Acad. Sci. U.S.A.">
        <title>The complete genomic sequence of Nocardia farcinica IFM 10152.</title>
        <authorList>
            <person name="Ishikawa J."/>
            <person name="Yamashita A."/>
            <person name="Mikami Y."/>
            <person name="Hoshino Y."/>
            <person name="Kurita H."/>
            <person name="Hotta K."/>
            <person name="Shiba T."/>
            <person name="Hattori M."/>
        </authorList>
    </citation>
    <scope>NUCLEOTIDE SEQUENCE [LARGE SCALE GENOMIC DNA]</scope>
    <source>
        <strain evidence="1 2">IFM 10152</strain>
    </source>
</reference>
<evidence type="ECO:0000313" key="1">
    <source>
        <dbReference type="EMBL" id="BAD59288.1"/>
    </source>
</evidence>
<evidence type="ECO:0000313" key="2">
    <source>
        <dbReference type="Proteomes" id="UP000006820"/>
    </source>
</evidence>
<organism evidence="1 2">
    <name type="scientific">Nocardia farcinica (strain IFM 10152)</name>
    <dbReference type="NCBI Taxonomy" id="247156"/>
    <lineage>
        <taxon>Bacteria</taxon>
        <taxon>Bacillati</taxon>
        <taxon>Actinomycetota</taxon>
        <taxon>Actinomycetes</taxon>
        <taxon>Mycobacteriales</taxon>
        <taxon>Nocardiaceae</taxon>
        <taxon>Nocardia</taxon>
    </lineage>
</organism>
<sequence>MLHVVERSITAEPLVAELEKVFTTTGGPPRVLRMDNGPEVFSPALQRFCANRVGISYIPSGTPCNNGYVELRFPSYRRGRP</sequence>
<dbReference type="KEGG" id="nfa:NFA_44370"/>
<dbReference type="GO" id="GO:0003676">
    <property type="term" value="F:nucleic acid binding"/>
    <property type="evidence" value="ECO:0007669"/>
    <property type="project" value="InterPro"/>
</dbReference>
<dbReference type="SUPFAM" id="SSF53098">
    <property type="entry name" value="Ribonuclease H-like"/>
    <property type="match status" value="1"/>
</dbReference>